<name>A0ABS2JB68_9ACTN</name>
<keyword evidence="2" id="KW-1185">Reference proteome</keyword>
<protein>
    <recommendedName>
        <fullName evidence="3">Phage tail protein</fullName>
    </recommendedName>
</protein>
<sequence length="249" mass="25344">MGKFVLKGVRLFVGGADLTGNTNKVELSSEVEVKDATAFNPASPTEVWQEVLAGLASTKASGAGQWEAADPSRVDDASWAGLGGVGAWTACPAGAAVGDVAWLTRMMQGSYQLGGAVGEVAPWSADWSGSWPLSRGQVLHPPGTARTATGTGTARQLGALLDTGALYVTLHVLSAAGITPSITVVVESDDTVGFGSPTTRATFTAATARGGQAVKVAGPVTDDWWRVRWTISGTTPSFLFVAAAGIGPA</sequence>
<dbReference type="RefSeq" id="WP_204958744.1">
    <property type="nucleotide sequence ID" value="NZ_JAFEUO010000003.1"/>
</dbReference>
<dbReference type="Proteomes" id="UP000809587">
    <property type="component" value="Unassembled WGS sequence"/>
</dbReference>
<reference evidence="1 2" key="1">
    <citation type="submission" date="2021-02" db="EMBL/GenBank/DDBJ databases">
        <authorList>
            <person name="Lee D.-H."/>
        </authorList>
    </citation>
    <scope>NUCLEOTIDE SEQUENCE [LARGE SCALE GENOMIC DNA]</scope>
    <source>
        <strain evidence="1 2">MMS20-R2-29</strain>
    </source>
</reference>
<dbReference type="EMBL" id="JAFEUO010000003">
    <property type="protein sequence ID" value="MBM7083604.1"/>
    <property type="molecule type" value="Genomic_DNA"/>
</dbReference>
<proteinExistence type="predicted"/>
<evidence type="ECO:0008006" key="3">
    <source>
        <dbReference type="Google" id="ProtNLM"/>
    </source>
</evidence>
<accession>A0ABS2JB68</accession>
<evidence type="ECO:0000313" key="2">
    <source>
        <dbReference type="Proteomes" id="UP000809587"/>
    </source>
</evidence>
<gene>
    <name evidence="1" type="ORF">JQN84_13870</name>
</gene>
<comment type="caution">
    <text evidence="1">The sequence shown here is derived from an EMBL/GenBank/DDBJ whole genome shotgun (WGS) entry which is preliminary data.</text>
</comment>
<evidence type="ECO:0000313" key="1">
    <source>
        <dbReference type="EMBL" id="MBM7083604.1"/>
    </source>
</evidence>
<organism evidence="1 2">
    <name type="scientific">Micromonospora humidisoli</name>
    <dbReference type="NCBI Taxonomy" id="2807622"/>
    <lineage>
        <taxon>Bacteria</taxon>
        <taxon>Bacillati</taxon>
        <taxon>Actinomycetota</taxon>
        <taxon>Actinomycetes</taxon>
        <taxon>Micromonosporales</taxon>
        <taxon>Micromonosporaceae</taxon>
        <taxon>Micromonospora</taxon>
    </lineage>
</organism>